<dbReference type="InterPro" id="IPR013752">
    <property type="entry name" value="KPA_reductase"/>
</dbReference>
<reference evidence="15 16" key="1">
    <citation type="journal article" date="2019" name="Int. J. Syst. Evol. Microbiol.">
        <title>The Global Catalogue of Microorganisms (GCM) 10K type strain sequencing project: providing services to taxonomists for standard genome sequencing and annotation.</title>
        <authorList>
            <consortium name="The Broad Institute Genomics Platform"/>
            <consortium name="The Broad Institute Genome Sequencing Center for Infectious Disease"/>
            <person name="Wu L."/>
            <person name="Ma J."/>
        </authorList>
    </citation>
    <scope>NUCLEOTIDE SEQUENCE [LARGE SCALE GENOMIC DNA]</scope>
    <source>
        <strain evidence="15 16">CGMCC 1.10594</strain>
    </source>
</reference>
<evidence type="ECO:0000256" key="1">
    <source>
        <dbReference type="ARBA" id="ARBA00004724"/>
    </source>
</evidence>
<keyword evidence="7 12" id="KW-0560">Oxidoreductase</keyword>
<dbReference type="GO" id="GO:0008677">
    <property type="term" value="F:2-dehydropantoate 2-reductase activity"/>
    <property type="evidence" value="ECO:0007669"/>
    <property type="project" value="UniProtKB-EC"/>
</dbReference>
<feature type="domain" description="Ketopantoate reductase C-terminal" evidence="14">
    <location>
        <begin position="171"/>
        <end position="293"/>
    </location>
</feature>
<evidence type="ECO:0000313" key="16">
    <source>
        <dbReference type="Proteomes" id="UP001597075"/>
    </source>
</evidence>
<dbReference type="EMBL" id="JBHUDL010000010">
    <property type="protein sequence ID" value="MFD1634554.1"/>
    <property type="molecule type" value="Genomic_DNA"/>
</dbReference>
<organism evidence="15 16">
    <name type="scientific">Haloplanus ruber</name>
    <dbReference type="NCBI Taxonomy" id="869892"/>
    <lineage>
        <taxon>Archaea</taxon>
        <taxon>Methanobacteriati</taxon>
        <taxon>Methanobacteriota</taxon>
        <taxon>Stenosarchaea group</taxon>
        <taxon>Halobacteria</taxon>
        <taxon>Halobacteriales</taxon>
        <taxon>Haloferacaceae</taxon>
        <taxon>Haloplanus</taxon>
    </lineage>
</organism>
<dbReference type="PANTHER" id="PTHR43765:SF2">
    <property type="entry name" value="2-DEHYDROPANTOATE 2-REDUCTASE"/>
    <property type="match status" value="1"/>
</dbReference>
<comment type="catalytic activity">
    <reaction evidence="9">
        <text>(R)-pantoate + NADP(+) = 2-dehydropantoate + NADPH + H(+)</text>
        <dbReference type="Rhea" id="RHEA:16233"/>
        <dbReference type="ChEBI" id="CHEBI:11561"/>
        <dbReference type="ChEBI" id="CHEBI:15378"/>
        <dbReference type="ChEBI" id="CHEBI:15980"/>
        <dbReference type="ChEBI" id="CHEBI:57783"/>
        <dbReference type="ChEBI" id="CHEBI:58349"/>
        <dbReference type="EC" id="1.1.1.169"/>
    </reaction>
    <physiologicalReaction direction="right-to-left" evidence="9">
        <dbReference type="Rhea" id="RHEA:16235"/>
    </physiologicalReaction>
</comment>
<dbReference type="RefSeq" id="WP_256404799.1">
    <property type="nucleotide sequence ID" value="NZ_CP187151.1"/>
</dbReference>
<evidence type="ECO:0000256" key="12">
    <source>
        <dbReference type="RuleBase" id="RU362068"/>
    </source>
</evidence>
<dbReference type="Pfam" id="PF08546">
    <property type="entry name" value="ApbA_C"/>
    <property type="match status" value="1"/>
</dbReference>
<dbReference type="GO" id="GO:0015937">
    <property type="term" value="P:coenzyme A biosynthetic process"/>
    <property type="evidence" value="ECO:0007669"/>
    <property type="project" value="UniProtKB-KW"/>
</dbReference>
<evidence type="ECO:0000256" key="11">
    <source>
        <dbReference type="ARBA" id="ARBA00056765"/>
    </source>
</evidence>
<dbReference type="InterPro" id="IPR036291">
    <property type="entry name" value="NAD(P)-bd_dom_sf"/>
</dbReference>
<keyword evidence="16" id="KW-1185">Reference proteome</keyword>
<evidence type="ECO:0000256" key="9">
    <source>
        <dbReference type="ARBA" id="ARBA00047506"/>
    </source>
</evidence>
<dbReference type="PANTHER" id="PTHR43765">
    <property type="entry name" value="2-DEHYDROPANTOATE 2-REDUCTASE-RELATED"/>
    <property type="match status" value="1"/>
</dbReference>
<dbReference type="NCBIfam" id="TIGR00745">
    <property type="entry name" value="apbA_panE"/>
    <property type="match status" value="1"/>
</dbReference>
<dbReference type="EC" id="1.1.1.169" evidence="3 12"/>
<feature type="domain" description="Ketopantoate reductase N-terminal" evidence="13">
    <location>
        <begin position="3"/>
        <end position="144"/>
    </location>
</feature>
<dbReference type="SUPFAM" id="SSF51735">
    <property type="entry name" value="NAD(P)-binding Rossmann-fold domains"/>
    <property type="match status" value="1"/>
</dbReference>
<comment type="similarity">
    <text evidence="2 12">Belongs to the ketopantoate reductase family.</text>
</comment>
<dbReference type="InterPro" id="IPR003710">
    <property type="entry name" value="ApbA"/>
</dbReference>
<evidence type="ECO:0000313" key="15">
    <source>
        <dbReference type="EMBL" id="MFD1634554.1"/>
    </source>
</evidence>
<dbReference type="Pfam" id="PF02558">
    <property type="entry name" value="ApbA"/>
    <property type="match status" value="1"/>
</dbReference>
<comment type="catalytic activity">
    <reaction evidence="10">
        <text>(R)-pantoate + NAD(+) = 2-dehydropantoate + NADH + H(+)</text>
        <dbReference type="Rhea" id="RHEA:61292"/>
        <dbReference type="ChEBI" id="CHEBI:11561"/>
        <dbReference type="ChEBI" id="CHEBI:15378"/>
        <dbReference type="ChEBI" id="CHEBI:15980"/>
        <dbReference type="ChEBI" id="CHEBI:57540"/>
        <dbReference type="ChEBI" id="CHEBI:57945"/>
    </reaction>
    <physiologicalReaction direction="right-to-left" evidence="10">
        <dbReference type="Rhea" id="RHEA:61294"/>
    </physiologicalReaction>
</comment>
<evidence type="ECO:0000256" key="4">
    <source>
        <dbReference type="ARBA" id="ARBA00019465"/>
    </source>
</evidence>
<keyword evidence="5 12" id="KW-0521">NADP</keyword>
<evidence type="ECO:0000256" key="5">
    <source>
        <dbReference type="ARBA" id="ARBA00022857"/>
    </source>
</evidence>
<sequence length="301" mass="30906">MRILIVGAGSLGSLLGGLLARTHNVTLVGRNPHMSAVQADGLRVTGVETFRTRPGATTDIGAASADLALVTVKAYDTAGVVDDLATCDVGAVCSLQNGMGNEETLAAGLDTPVLAGTTTHGARLAGPGHVEWLGRGRVTIGPWRPADAVDRSERVAAAFRAAGLDATATTDVRHRLWQKLAINAAINPVTALARVENGALTPPGGLADVATAAGTETARVARADGVDLSAATVREAIADVVRETARNRSSMHQDVAAGRRTEIEAVNGYVVERAATVGESVPVNRTLAALIRGWEAGAGHR</sequence>
<dbReference type="Proteomes" id="UP001597075">
    <property type="component" value="Unassembled WGS sequence"/>
</dbReference>
<evidence type="ECO:0000256" key="2">
    <source>
        <dbReference type="ARBA" id="ARBA00007870"/>
    </source>
</evidence>
<dbReference type="InterPro" id="IPR008927">
    <property type="entry name" value="6-PGluconate_DH-like_C_sf"/>
</dbReference>
<proteinExistence type="inferred from homology"/>
<evidence type="ECO:0000259" key="13">
    <source>
        <dbReference type="Pfam" id="PF02558"/>
    </source>
</evidence>
<comment type="function">
    <text evidence="11">Catalyzes the NAD(P)H-dependent reduction of ketopantoate into pantoic acid.</text>
</comment>
<accession>A0ABD6D041</accession>
<dbReference type="SUPFAM" id="SSF48179">
    <property type="entry name" value="6-phosphogluconate dehydrogenase C-terminal domain-like"/>
    <property type="match status" value="1"/>
</dbReference>
<dbReference type="Gene3D" id="1.10.1040.10">
    <property type="entry name" value="N-(1-d-carboxylethyl)-l-norvaline Dehydrogenase, domain 2"/>
    <property type="match status" value="1"/>
</dbReference>
<dbReference type="InterPro" id="IPR050838">
    <property type="entry name" value="Ketopantoate_reductase"/>
</dbReference>
<evidence type="ECO:0000256" key="7">
    <source>
        <dbReference type="ARBA" id="ARBA00023002"/>
    </source>
</evidence>
<evidence type="ECO:0000256" key="8">
    <source>
        <dbReference type="ARBA" id="ARBA00032024"/>
    </source>
</evidence>
<comment type="pathway">
    <text evidence="1 12">Cofactor biosynthesis; coenzyme A biosynthesis.</text>
</comment>
<evidence type="ECO:0000259" key="14">
    <source>
        <dbReference type="Pfam" id="PF08546"/>
    </source>
</evidence>
<dbReference type="AlphaFoldDB" id="A0ABD6D041"/>
<dbReference type="FunFam" id="1.10.1040.10:FF:000017">
    <property type="entry name" value="2-dehydropantoate 2-reductase"/>
    <property type="match status" value="1"/>
</dbReference>
<comment type="caution">
    <text evidence="15">The sequence shown here is derived from an EMBL/GenBank/DDBJ whole genome shotgun (WGS) entry which is preliminary data.</text>
</comment>
<gene>
    <name evidence="15" type="ORF">ACFSBJ_12555</name>
</gene>
<name>A0ABD6D041_9EURY</name>
<comment type="function">
    <text evidence="12">Catalyzes the NADPH-dependent reduction of ketopantoate into pantoic acid.</text>
</comment>
<dbReference type="InterPro" id="IPR013328">
    <property type="entry name" value="6PGD_dom2"/>
</dbReference>
<protein>
    <recommendedName>
        <fullName evidence="4 12">2-dehydropantoate 2-reductase</fullName>
        <ecNumber evidence="3 12">1.1.1.169</ecNumber>
    </recommendedName>
    <alternativeName>
        <fullName evidence="8 12">Ketopantoate reductase</fullName>
    </alternativeName>
</protein>
<dbReference type="Gene3D" id="3.40.50.720">
    <property type="entry name" value="NAD(P)-binding Rossmann-like Domain"/>
    <property type="match status" value="1"/>
</dbReference>
<keyword evidence="6 12" id="KW-0173">Coenzyme A biosynthesis</keyword>
<evidence type="ECO:0000256" key="3">
    <source>
        <dbReference type="ARBA" id="ARBA00013014"/>
    </source>
</evidence>
<dbReference type="InterPro" id="IPR013332">
    <property type="entry name" value="KPR_N"/>
</dbReference>
<evidence type="ECO:0000256" key="10">
    <source>
        <dbReference type="ARBA" id="ARBA00048196"/>
    </source>
</evidence>
<evidence type="ECO:0000256" key="6">
    <source>
        <dbReference type="ARBA" id="ARBA00022993"/>
    </source>
</evidence>